<dbReference type="EMBL" id="KZ772717">
    <property type="protein sequence ID" value="PTQ39373.1"/>
    <property type="molecule type" value="Genomic_DNA"/>
</dbReference>
<keyword evidence="2" id="KW-1185">Reference proteome</keyword>
<evidence type="ECO:0000313" key="2">
    <source>
        <dbReference type="Proteomes" id="UP000244005"/>
    </source>
</evidence>
<reference evidence="2" key="1">
    <citation type="journal article" date="2017" name="Cell">
        <title>Insights into land plant evolution garnered from the Marchantia polymorpha genome.</title>
        <authorList>
            <person name="Bowman J.L."/>
            <person name="Kohchi T."/>
            <person name="Yamato K.T."/>
            <person name="Jenkins J."/>
            <person name="Shu S."/>
            <person name="Ishizaki K."/>
            <person name="Yamaoka S."/>
            <person name="Nishihama R."/>
            <person name="Nakamura Y."/>
            <person name="Berger F."/>
            <person name="Adam C."/>
            <person name="Aki S.S."/>
            <person name="Althoff F."/>
            <person name="Araki T."/>
            <person name="Arteaga-Vazquez M.A."/>
            <person name="Balasubrmanian S."/>
            <person name="Barry K."/>
            <person name="Bauer D."/>
            <person name="Boehm C.R."/>
            <person name="Briginshaw L."/>
            <person name="Caballero-Perez J."/>
            <person name="Catarino B."/>
            <person name="Chen F."/>
            <person name="Chiyoda S."/>
            <person name="Chovatia M."/>
            <person name="Davies K.M."/>
            <person name="Delmans M."/>
            <person name="Demura T."/>
            <person name="Dierschke T."/>
            <person name="Dolan L."/>
            <person name="Dorantes-Acosta A.E."/>
            <person name="Eklund D.M."/>
            <person name="Florent S.N."/>
            <person name="Flores-Sandoval E."/>
            <person name="Fujiyama A."/>
            <person name="Fukuzawa H."/>
            <person name="Galik B."/>
            <person name="Grimanelli D."/>
            <person name="Grimwood J."/>
            <person name="Grossniklaus U."/>
            <person name="Hamada T."/>
            <person name="Haseloff J."/>
            <person name="Hetherington A.J."/>
            <person name="Higo A."/>
            <person name="Hirakawa Y."/>
            <person name="Hundley H.N."/>
            <person name="Ikeda Y."/>
            <person name="Inoue K."/>
            <person name="Inoue S.I."/>
            <person name="Ishida S."/>
            <person name="Jia Q."/>
            <person name="Kakita M."/>
            <person name="Kanazawa T."/>
            <person name="Kawai Y."/>
            <person name="Kawashima T."/>
            <person name="Kennedy M."/>
            <person name="Kinose K."/>
            <person name="Kinoshita T."/>
            <person name="Kohara Y."/>
            <person name="Koide E."/>
            <person name="Komatsu K."/>
            <person name="Kopischke S."/>
            <person name="Kubo M."/>
            <person name="Kyozuka J."/>
            <person name="Lagercrantz U."/>
            <person name="Lin S.S."/>
            <person name="Lindquist E."/>
            <person name="Lipzen A.M."/>
            <person name="Lu C.W."/>
            <person name="De Luna E."/>
            <person name="Martienssen R.A."/>
            <person name="Minamino N."/>
            <person name="Mizutani M."/>
            <person name="Mizutani M."/>
            <person name="Mochizuki N."/>
            <person name="Monte I."/>
            <person name="Mosher R."/>
            <person name="Nagasaki H."/>
            <person name="Nakagami H."/>
            <person name="Naramoto S."/>
            <person name="Nishitani K."/>
            <person name="Ohtani M."/>
            <person name="Okamoto T."/>
            <person name="Okumura M."/>
            <person name="Phillips J."/>
            <person name="Pollak B."/>
            <person name="Reinders A."/>
            <person name="Rovekamp M."/>
            <person name="Sano R."/>
            <person name="Sawa S."/>
            <person name="Schmid M.W."/>
            <person name="Shirakawa M."/>
            <person name="Solano R."/>
            <person name="Spunde A."/>
            <person name="Suetsugu N."/>
            <person name="Sugano S."/>
            <person name="Sugiyama A."/>
            <person name="Sun R."/>
            <person name="Suzuki Y."/>
            <person name="Takenaka M."/>
            <person name="Takezawa D."/>
            <person name="Tomogane H."/>
            <person name="Tsuzuki M."/>
            <person name="Ueda T."/>
            <person name="Umeda M."/>
            <person name="Ward J.M."/>
            <person name="Watanabe Y."/>
            <person name="Yazaki K."/>
            <person name="Yokoyama R."/>
            <person name="Yoshitake Y."/>
            <person name="Yotsui I."/>
            <person name="Zachgo S."/>
            <person name="Schmutz J."/>
        </authorList>
    </citation>
    <scope>NUCLEOTIDE SEQUENCE [LARGE SCALE GENOMIC DNA]</scope>
    <source>
        <strain evidence="2">Tak-1</strain>
    </source>
</reference>
<dbReference type="SUPFAM" id="SSF50965">
    <property type="entry name" value="Galactose oxidase, central domain"/>
    <property type="match status" value="1"/>
</dbReference>
<sequence length="431" mass="49190">MKILVRTKHIRVLKWSQLLKWTRKGKCKTLIPKLESRRRRAEKNDMNEMDLWRDNLGDHLDQLPLDLTEKIISQVPFSEIFRYRAPWERWSEKFVKSLLSPFFSRNRATCWPTFSPAFVLDKQKLVAFNRLDSCWEYFHFEAMPSISSPKFCSEPMFGGALVCVIEYTEAFPVAFVINVLTGKRRQIVCPPAVGDSHFFSPLIVPVEAEETYLLIFYGIKAENTKTSLFEVYLYDSGSRGWSYQAVEACEMSSISRCVYLDGVLYGMWPCTRSSTFTYLFQFDLESGLLSETHAMEFEKGRFVKSGVLVCGSRVMVVVIESDPVTLVCDGARVFEVDPEKGLIEGDRSPACELVGSVKSKQGGGTMLTSDDNCIYICDHDTFILYYVQSGVWVSHHYPCLTDPLPAEYNELCLRGQQPVTFNPGLNPSARP</sequence>
<name>A0A2R6WZT8_MARPO</name>
<dbReference type="InterPro" id="IPR011043">
    <property type="entry name" value="Gal_Oxase/kelch_b-propeller"/>
</dbReference>
<gene>
    <name evidence="1" type="ORF">MARPO_0045s0046</name>
</gene>
<dbReference type="PANTHER" id="PTHR31672:SF2">
    <property type="entry name" value="F-BOX DOMAIN-CONTAINING PROTEIN"/>
    <property type="match status" value="1"/>
</dbReference>
<evidence type="ECO:0000313" key="1">
    <source>
        <dbReference type="EMBL" id="PTQ39373.1"/>
    </source>
</evidence>
<evidence type="ECO:0008006" key="3">
    <source>
        <dbReference type="Google" id="ProtNLM"/>
    </source>
</evidence>
<dbReference type="PANTHER" id="PTHR31672">
    <property type="entry name" value="BNACNNG10540D PROTEIN"/>
    <property type="match status" value="1"/>
</dbReference>
<dbReference type="Proteomes" id="UP000244005">
    <property type="component" value="Unassembled WGS sequence"/>
</dbReference>
<dbReference type="AlphaFoldDB" id="A0A2R6WZT8"/>
<dbReference type="Gramene" id="Mp6g20180.1">
    <property type="protein sequence ID" value="Mp6g20180.1.cds1"/>
    <property type="gene ID" value="Mp6g20180"/>
</dbReference>
<dbReference type="InterPro" id="IPR050796">
    <property type="entry name" value="SCF_F-box_component"/>
</dbReference>
<protein>
    <recommendedName>
        <fullName evidence="3">F-box domain-containing protein</fullName>
    </recommendedName>
</protein>
<dbReference type="OrthoDB" id="10274917at2759"/>
<accession>A0A2R6WZT8</accession>
<organism evidence="1 2">
    <name type="scientific">Marchantia polymorpha</name>
    <name type="common">Common liverwort</name>
    <name type="synonym">Marchantia aquatica</name>
    <dbReference type="NCBI Taxonomy" id="3197"/>
    <lineage>
        <taxon>Eukaryota</taxon>
        <taxon>Viridiplantae</taxon>
        <taxon>Streptophyta</taxon>
        <taxon>Embryophyta</taxon>
        <taxon>Marchantiophyta</taxon>
        <taxon>Marchantiopsida</taxon>
        <taxon>Marchantiidae</taxon>
        <taxon>Marchantiales</taxon>
        <taxon>Marchantiaceae</taxon>
        <taxon>Marchantia</taxon>
    </lineage>
</organism>
<proteinExistence type="predicted"/>